<reference evidence="2" key="1">
    <citation type="submission" date="2018-05" db="EMBL/GenBank/DDBJ databases">
        <authorList>
            <person name="Lanie J.A."/>
            <person name="Ng W.-L."/>
            <person name="Kazmierczak K.M."/>
            <person name="Andrzejewski T.M."/>
            <person name="Davidsen T.M."/>
            <person name="Wayne K.J."/>
            <person name="Tettelin H."/>
            <person name="Glass J.I."/>
            <person name="Rusch D."/>
            <person name="Podicherti R."/>
            <person name="Tsui H.-C.T."/>
            <person name="Winkler M.E."/>
        </authorList>
    </citation>
    <scope>NUCLEOTIDE SEQUENCE</scope>
</reference>
<evidence type="ECO:0008006" key="3">
    <source>
        <dbReference type="Google" id="ProtNLM"/>
    </source>
</evidence>
<evidence type="ECO:0000313" key="2">
    <source>
        <dbReference type="EMBL" id="SVC61439.1"/>
    </source>
</evidence>
<feature type="non-terminal residue" evidence="2">
    <location>
        <position position="366"/>
    </location>
</feature>
<feature type="non-terminal residue" evidence="2">
    <location>
        <position position="1"/>
    </location>
</feature>
<gene>
    <name evidence="2" type="ORF">METZ01_LOCUS314293</name>
</gene>
<dbReference type="InterPro" id="IPR014755">
    <property type="entry name" value="Cu-Rt/internalin_Ig-like"/>
</dbReference>
<dbReference type="EMBL" id="UINC01100973">
    <property type="protein sequence ID" value="SVC61439.1"/>
    <property type="molecule type" value="Genomic_DNA"/>
</dbReference>
<keyword evidence="1" id="KW-0732">Signal</keyword>
<organism evidence="2">
    <name type="scientific">marine metagenome</name>
    <dbReference type="NCBI Taxonomy" id="408172"/>
    <lineage>
        <taxon>unclassified sequences</taxon>
        <taxon>metagenomes</taxon>
        <taxon>ecological metagenomes</taxon>
    </lineage>
</organism>
<dbReference type="Gene3D" id="2.60.40.1220">
    <property type="match status" value="2"/>
</dbReference>
<accession>A0A382NJR4</accession>
<sequence length="366" mass="37905">LAYGGPGNDGYMRTFDYTRTAASINPRISSAVVAADNSTIAVTFNEPVYNATGGSGALETSDFALTLSGGGSATLGSATPTSISISGNVYTLGMNVSGTPNGFEQITVNPVDNSIYDATDNEASTSQLMNQDYLFDKAGPAILSTGSLGLNNSTIAVTFDEPVFNTNSGSGALEASDFSFALSGGSATGAAVSSISVSSGTYTLGITLTGTANGSETITVTPAANSIYDVNGNAASTTQSNNTATLLEGRIATITSFDHDGSYGQENSIIRIDSDTYLLAYKAYGGYLKTFTIPADGSTVTQVSSLSYSDNNSSYMYQNDLLQIDSDTFILAYSGYDATTSYGQYIKTFKVKPDGSSIVQIGELRH</sequence>
<proteinExistence type="predicted"/>
<name>A0A382NJR4_9ZZZZ</name>
<protein>
    <recommendedName>
        <fullName evidence="3">SbsA Ig-like domain-containing protein</fullName>
    </recommendedName>
</protein>
<evidence type="ECO:0000256" key="1">
    <source>
        <dbReference type="ARBA" id="ARBA00022729"/>
    </source>
</evidence>
<dbReference type="AlphaFoldDB" id="A0A382NJR4"/>